<feature type="domain" description="CTLH" evidence="4">
    <location>
        <begin position="289"/>
        <end position="346"/>
    </location>
</feature>
<dbReference type="InterPro" id="IPR001870">
    <property type="entry name" value="B30.2/SPRY"/>
</dbReference>
<dbReference type="InterPro" id="IPR013144">
    <property type="entry name" value="CRA_dom"/>
</dbReference>
<dbReference type="Pfam" id="PF00622">
    <property type="entry name" value="SPRY"/>
    <property type="match status" value="1"/>
</dbReference>
<dbReference type="InterPro" id="IPR013320">
    <property type="entry name" value="ConA-like_dom_sf"/>
</dbReference>
<dbReference type="Ensembl" id="ENSOSIT00000012508.1">
    <property type="protein sequence ID" value="ENSOSIP00000011788.1"/>
    <property type="gene ID" value="ENSOSIG00000006989.1"/>
</dbReference>
<dbReference type="SMART" id="SM00757">
    <property type="entry name" value="CRA"/>
    <property type="match status" value="1"/>
</dbReference>
<evidence type="ECO:0000259" key="4">
    <source>
        <dbReference type="PROSITE" id="PS50897"/>
    </source>
</evidence>
<evidence type="ECO:0000313" key="5">
    <source>
        <dbReference type="Ensembl" id="ENSOSIP00000011788.1"/>
    </source>
</evidence>
<evidence type="ECO:0000313" key="6">
    <source>
        <dbReference type="Proteomes" id="UP000694383"/>
    </source>
</evidence>
<dbReference type="InterPro" id="IPR024964">
    <property type="entry name" value="CTLH/CRA"/>
</dbReference>
<feature type="compositionally biased region" description="Polar residues" evidence="2">
    <location>
        <begin position="354"/>
        <end position="377"/>
    </location>
</feature>
<dbReference type="Gene3D" id="2.60.120.920">
    <property type="match status" value="1"/>
</dbReference>
<dbReference type="SMART" id="SM00449">
    <property type="entry name" value="SPRY"/>
    <property type="match status" value="1"/>
</dbReference>
<feature type="compositionally biased region" description="Polar residues" evidence="2">
    <location>
        <begin position="436"/>
        <end position="446"/>
    </location>
</feature>
<feature type="region of interest" description="Disordered" evidence="2">
    <location>
        <begin position="354"/>
        <end position="454"/>
    </location>
</feature>
<dbReference type="Proteomes" id="UP000694383">
    <property type="component" value="Unplaced"/>
</dbReference>
<dbReference type="InterPro" id="IPR035782">
    <property type="entry name" value="SPRY_RanBP9/10"/>
</dbReference>
<name>A0A8C7XDC7_9TELE</name>
<dbReference type="Pfam" id="PF08513">
    <property type="entry name" value="LisH"/>
    <property type="match status" value="1"/>
</dbReference>
<dbReference type="PROSITE" id="PS50188">
    <property type="entry name" value="B302_SPRY"/>
    <property type="match status" value="1"/>
</dbReference>
<feature type="compositionally biased region" description="Polar residues" evidence="2">
    <location>
        <begin position="385"/>
        <end position="395"/>
    </location>
</feature>
<dbReference type="Pfam" id="PF10607">
    <property type="entry name" value="CTLH"/>
    <property type="match status" value="2"/>
</dbReference>
<dbReference type="FunFam" id="2.60.120.920:FF:000011">
    <property type="entry name" value="RAN binding protein 10"/>
    <property type="match status" value="1"/>
</dbReference>
<feature type="domain" description="B30.2/SPRY" evidence="3">
    <location>
        <begin position="26"/>
        <end position="220"/>
    </location>
</feature>
<evidence type="ECO:0000259" key="3">
    <source>
        <dbReference type="PROSITE" id="PS50188"/>
    </source>
</evidence>
<dbReference type="InterPro" id="IPR006594">
    <property type="entry name" value="LisH"/>
</dbReference>
<dbReference type="AlphaFoldDB" id="A0A8C7XDC7"/>
<proteinExistence type="inferred from homology"/>
<feature type="compositionally biased region" description="Low complexity" evidence="2">
    <location>
        <begin position="402"/>
        <end position="435"/>
    </location>
</feature>
<protein>
    <submittedName>
        <fullName evidence="5">RAN binding protein 10</fullName>
    </submittedName>
</protein>
<dbReference type="GeneTree" id="ENSGT00940000158257"/>
<dbReference type="SMART" id="SM00668">
    <property type="entry name" value="CTLH"/>
    <property type="match status" value="1"/>
</dbReference>
<dbReference type="SUPFAM" id="SSF49899">
    <property type="entry name" value="Concanavalin A-like lectins/glucanases"/>
    <property type="match status" value="1"/>
</dbReference>
<reference evidence="5" key="1">
    <citation type="submission" date="2025-08" db="UniProtKB">
        <authorList>
            <consortium name="Ensembl"/>
        </authorList>
    </citation>
    <scope>IDENTIFICATION</scope>
</reference>
<reference evidence="5" key="2">
    <citation type="submission" date="2025-09" db="UniProtKB">
        <authorList>
            <consortium name="Ensembl"/>
        </authorList>
    </citation>
    <scope>IDENTIFICATION</scope>
</reference>
<evidence type="ECO:0000256" key="1">
    <source>
        <dbReference type="ARBA" id="ARBA00006535"/>
    </source>
</evidence>
<dbReference type="PROSITE" id="PS50896">
    <property type="entry name" value="LISH"/>
    <property type="match status" value="1"/>
</dbReference>
<dbReference type="CDD" id="cd12909">
    <property type="entry name" value="SPRY_RanBP9_10"/>
    <property type="match status" value="1"/>
</dbReference>
<dbReference type="InterPro" id="IPR043136">
    <property type="entry name" value="B30.2/SPRY_sf"/>
</dbReference>
<dbReference type="PROSITE" id="PS50897">
    <property type="entry name" value="CTLH"/>
    <property type="match status" value="1"/>
</dbReference>
<keyword evidence="6" id="KW-1185">Reference proteome</keyword>
<dbReference type="InterPro" id="IPR050618">
    <property type="entry name" value="Ubq-SigPath_Reg"/>
</dbReference>
<dbReference type="InterPro" id="IPR006595">
    <property type="entry name" value="CTLH_C"/>
</dbReference>
<dbReference type="PANTHER" id="PTHR12864">
    <property type="entry name" value="RAN BINDING PROTEIN 9-RELATED"/>
    <property type="match status" value="1"/>
</dbReference>
<dbReference type="InterPro" id="IPR003877">
    <property type="entry name" value="SPRY_dom"/>
</dbReference>
<evidence type="ECO:0000256" key="2">
    <source>
        <dbReference type="SAM" id="MobiDB-lite"/>
    </source>
</evidence>
<accession>A0A8C7XDC7</accession>
<organism evidence="5 6">
    <name type="scientific">Oryzias sinensis</name>
    <name type="common">Chinese medaka</name>
    <dbReference type="NCBI Taxonomy" id="183150"/>
    <lineage>
        <taxon>Eukaryota</taxon>
        <taxon>Metazoa</taxon>
        <taxon>Chordata</taxon>
        <taxon>Craniata</taxon>
        <taxon>Vertebrata</taxon>
        <taxon>Euteleostomi</taxon>
        <taxon>Actinopterygii</taxon>
        <taxon>Neopterygii</taxon>
        <taxon>Teleostei</taxon>
        <taxon>Neoteleostei</taxon>
        <taxon>Acanthomorphata</taxon>
        <taxon>Ovalentaria</taxon>
        <taxon>Atherinomorphae</taxon>
        <taxon>Beloniformes</taxon>
        <taxon>Adrianichthyidae</taxon>
        <taxon>Oryziinae</taxon>
        <taxon>Oryzias</taxon>
    </lineage>
</organism>
<sequence length="612" mass="67176">MPKMAELGSGSLQLGDSVFNYQERELSERLKRLYPAVNEEETPLPRSWSPKDKYSYIGLSQNNLRVHYKGHGKNHKDAASVRATHPIPAACGIYYFEVKIVSKGRDGYMGIGLSAQGVNMNRLPGWDKHSYGYHGDDGHSFCSSGTGQPYGPTFTTGDVIGCCVNLINNTCFYTKNGISLERQISSNSCFLKFFQPNLYPTVGLQTPGEIVDANFGQQPFVFDIEDYMSEWRAKILGMIARFPIGERLGEWQGVLQNMVSSYLVHHGYCATATAFARATETMIQEDQSSIKNRQRIQKLVLAGRVGEAIEATQQVYPGLLERNPNLLFMLKCRQFVEMVNGTDSEVCCLTVRSPKSQDSYPDSPSLSPRHAASNTHVHSGGADSPTCSNGVTPPNKSKSHSVKYPSPSSSASSSTSSSPSSINYSESNSSDSTKSQPNSVNSNQETSDSEMEVEAEHYTNGIVDGSSARITNGTYKHEEILQMDDNSIGNGLCGGNQAATERMIQFGRELQALSEQLCREYGKNATHKKMLQDAFSLLAYSDPWNCPVGQQLDPTQRESLCSALNSAILESQNLPKQPPLMLALGQATECVQLMARVQAGSCSFARVDNFLH</sequence>
<comment type="similarity">
    <text evidence="1">Belongs to the RANBP9/10 family.</text>
</comment>